<dbReference type="SUPFAM" id="SSF55120">
    <property type="entry name" value="Pseudouridine synthase"/>
    <property type="match status" value="1"/>
</dbReference>
<dbReference type="CDD" id="cd02573">
    <property type="entry name" value="PseudoU_synth_EcTruB"/>
    <property type="match status" value="1"/>
</dbReference>
<dbReference type="RefSeq" id="WP_202766264.1">
    <property type="nucleotide sequence ID" value="NZ_JAESWA010000017.1"/>
</dbReference>
<sequence>MNGVININKPKGITSFDVVYKIKKISGEKKIGHTGTLDPLATGVLPICLGKSTKLIDYIMSGKKKYRVKFQLGIVTDTYDSEGTILEEHDTSYITKEEVLHVINSFKGDIMQEPPMYSALKQNGVRLYELARKGIEVEREKRPISIFNIENIEIDLPYITMDVSCSKGTYIRSLCYDIGKSLNVGAVMRELTRMASEPFDIKDSVDLESLDLETLLKHMISSEEALSMYESVILEEGYEKLLINGVKLLDPNFTKSFFELDEIYKVYNSKNEFLGIGKGTNQGFKLLKNLME</sequence>
<dbReference type="EC" id="5.4.99.25" evidence="5"/>
<evidence type="ECO:0000259" key="6">
    <source>
        <dbReference type="Pfam" id="PF01509"/>
    </source>
</evidence>
<name>A0A937K3L0_9CLOT</name>
<gene>
    <name evidence="5 8" type="primary">truB</name>
    <name evidence="8" type="ORF">JK634_03635</name>
</gene>
<dbReference type="GO" id="GO:0160148">
    <property type="term" value="F:tRNA pseudouridine(55) synthase activity"/>
    <property type="evidence" value="ECO:0007669"/>
    <property type="project" value="UniProtKB-EC"/>
</dbReference>
<keyword evidence="3 5" id="KW-0819">tRNA processing</keyword>
<dbReference type="AlphaFoldDB" id="A0A937K3L0"/>
<evidence type="ECO:0000313" key="9">
    <source>
        <dbReference type="Proteomes" id="UP000623681"/>
    </source>
</evidence>
<accession>A0A937K3L0</accession>
<reference evidence="8" key="1">
    <citation type="submission" date="2021-01" db="EMBL/GenBank/DDBJ databases">
        <title>Genome public.</title>
        <authorList>
            <person name="Liu C."/>
            <person name="Sun Q."/>
        </authorList>
    </citation>
    <scope>NUCLEOTIDE SEQUENCE</scope>
    <source>
        <strain evidence="8">YIM B02565</strain>
    </source>
</reference>
<comment type="caution">
    <text evidence="8">The sequence shown here is derived from an EMBL/GenBank/DDBJ whole genome shotgun (WGS) entry which is preliminary data.</text>
</comment>
<dbReference type="GO" id="GO:0003723">
    <property type="term" value="F:RNA binding"/>
    <property type="evidence" value="ECO:0007669"/>
    <property type="project" value="InterPro"/>
</dbReference>
<feature type="domain" description="tRNA pseudouridylate synthase B C-terminal" evidence="7">
    <location>
        <begin position="172"/>
        <end position="215"/>
    </location>
</feature>
<dbReference type="Proteomes" id="UP000623681">
    <property type="component" value="Unassembled WGS sequence"/>
</dbReference>
<evidence type="ECO:0000313" key="8">
    <source>
        <dbReference type="EMBL" id="MBL4930884.1"/>
    </source>
</evidence>
<proteinExistence type="inferred from homology"/>
<dbReference type="NCBIfam" id="TIGR00431">
    <property type="entry name" value="TruB"/>
    <property type="match status" value="1"/>
</dbReference>
<dbReference type="Gene3D" id="3.30.2350.10">
    <property type="entry name" value="Pseudouridine synthase"/>
    <property type="match status" value="1"/>
</dbReference>
<dbReference type="InterPro" id="IPR002501">
    <property type="entry name" value="PsdUridine_synth_N"/>
</dbReference>
<evidence type="ECO:0000256" key="3">
    <source>
        <dbReference type="ARBA" id="ARBA00022694"/>
    </source>
</evidence>
<dbReference type="InterPro" id="IPR020103">
    <property type="entry name" value="PsdUridine_synth_cat_dom_sf"/>
</dbReference>
<dbReference type="HAMAP" id="MF_01080">
    <property type="entry name" value="TruB_bact"/>
    <property type="match status" value="1"/>
</dbReference>
<dbReference type="Pfam" id="PF01509">
    <property type="entry name" value="TruB_N"/>
    <property type="match status" value="1"/>
</dbReference>
<dbReference type="GO" id="GO:1990481">
    <property type="term" value="P:mRNA pseudouridine synthesis"/>
    <property type="evidence" value="ECO:0007669"/>
    <property type="project" value="TreeGrafter"/>
</dbReference>
<keyword evidence="4 5" id="KW-0413">Isomerase</keyword>
<dbReference type="GO" id="GO:0031119">
    <property type="term" value="P:tRNA pseudouridine synthesis"/>
    <property type="evidence" value="ECO:0007669"/>
    <property type="project" value="UniProtKB-UniRule"/>
</dbReference>
<dbReference type="PANTHER" id="PTHR13767:SF2">
    <property type="entry name" value="PSEUDOURIDYLATE SYNTHASE TRUB1"/>
    <property type="match status" value="1"/>
</dbReference>
<evidence type="ECO:0000256" key="4">
    <source>
        <dbReference type="ARBA" id="ARBA00023235"/>
    </source>
</evidence>
<evidence type="ECO:0000256" key="5">
    <source>
        <dbReference type="HAMAP-Rule" id="MF_01080"/>
    </source>
</evidence>
<evidence type="ECO:0000259" key="7">
    <source>
        <dbReference type="Pfam" id="PF16198"/>
    </source>
</evidence>
<dbReference type="EMBL" id="JAESWA010000017">
    <property type="protein sequence ID" value="MBL4930884.1"/>
    <property type="molecule type" value="Genomic_DNA"/>
</dbReference>
<comment type="function">
    <text evidence="5">Responsible for synthesis of pseudouridine from uracil-55 in the psi GC loop of transfer RNAs.</text>
</comment>
<keyword evidence="9" id="KW-1185">Reference proteome</keyword>
<feature type="domain" description="Pseudouridine synthase II N-terminal" evidence="6">
    <location>
        <begin position="23"/>
        <end position="171"/>
    </location>
</feature>
<comment type="catalytic activity">
    <reaction evidence="1 5">
        <text>uridine(55) in tRNA = pseudouridine(55) in tRNA</text>
        <dbReference type="Rhea" id="RHEA:42532"/>
        <dbReference type="Rhea" id="RHEA-COMP:10101"/>
        <dbReference type="Rhea" id="RHEA-COMP:10102"/>
        <dbReference type="ChEBI" id="CHEBI:65314"/>
        <dbReference type="ChEBI" id="CHEBI:65315"/>
        <dbReference type="EC" id="5.4.99.25"/>
    </reaction>
</comment>
<dbReference type="InterPro" id="IPR014780">
    <property type="entry name" value="tRNA_psdUridine_synth_TruB"/>
</dbReference>
<evidence type="ECO:0000256" key="1">
    <source>
        <dbReference type="ARBA" id="ARBA00000385"/>
    </source>
</evidence>
<dbReference type="Pfam" id="PF16198">
    <property type="entry name" value="TruB_C_2"/>
    <property type="match status" value="1"/>
</dbReference>
<organism evidence="8 9">
    <name type="scientific">Clostridium paridis</name>
    <dbReference type="NCBI Taxonomy" id="2803863"/>
    <lineage>
        <taxon>Bacteria</taxon>
        <taxon>Bacillati</taxon>
        <taxon>Bacillota</taxon>
        <taxon>Clostridia</taxon>
        <taxon>Eubacteriales</taxon>
        <taxon>Clostridiaceae</taxon>
        <taxon>Clostridium</taxon>
    </lineage>
</organism>
<feature type="active site" description="Nucleophile" evidence="5">
    <location>
        <position position="38"/>
    </location>
</feature>
<dbReference type="PANTHER" id="PTHR13767">
    <property type="entry name" value="TRNA-PSEUDOURIDINE SYNTHASE"/>
    <property type="match status" value="1"/>
</dbReference>
<dbReference type="InterPro" id="IPR032819">
    <property type="entry name" value="TruB_C"/>
</dbReference>
<protein>
    <recommendedName>
        <fullName evidence="5">tRNA pseudouridine synthase B</fullName>
        <ecNumber evidence="5">5.4.99.25</ecNumber>
    </recommendedName>
    <alternativeName>
        <fullName evidence="5">tRNA pseudouridine(55) synthase</fullName>
        <shortName evidence="5">Psi55 synthase</shortName>
    </alternativeName>
    <alternativeName>
        <fullName evidence="5">tRNA pseudouridylate synthase</fullName>
    </alternativeName>
    <alternativeName>
        <fullName evidence="5">tRNA-uridine isomerase</fullName>
    </alternativeName>
</protein>
<comment type="similarity">
    <text evidence="2 5">Belongs to the pseudouridine synthase TruB family. Type 1 subfamily.</text>
</comment>
<evidence type="ECO:0000256" key="2">
    <source>
        <dbReference type="ARBA" id="ARBA00005642"/>
    </source>
</evidence>